<dbReference type="PANTHER" id="PTHR30600:SF7">
    <property type="entry name" value="CYTOCHROME C PEROXIDASE-RELATED"/>
    <property type="match status" value="1"/>
</dbReference>
<proteinExistence type="predicted"/>
<evidence type="ECO:0000256" key="4">
    <source>
        <dbReference type="ARBA" id="ARBA00022729"/>
    </source>
</evidence>
<evidence type="ECO:0000256" key="7">
    <source>
        <dbReference type="ARBA" id="ARBA00023004"/>
    </source>
</evidence>
<dbReference type="SUPFAM" id="SSF46626">
    <property type="entry name" value="Cytochrome c"/>
    <property type="match status" value="2"/>
</dbReference>
<evidence type="ECO:0000313" key="11">
    <source>
        <dbReference type="EMBL" id="KXF80695.1"/>
    </source>
</evidence>
<keyword evidence="2 8" id="KW-0349">Heme</keyword>
<dbReference type="Pfam" id="PF03150">
    <property type="entry name" value="CCP_MauG"/>
    <property type="match status" value="1"/>
</dbReference>
<dbReference type="GO" id="GO:0042597">
    <property type="term" value="C:periplasmic space"/>
    <property type="evidence" value="ECO:0007669"/>
    <property type="project" value="UniProtKB-SubCell"/>
</dbReference>
<evidence type="ECO:0000256" key="3">
    <source>
        <dbReference type="ARBA" id="ARBA00022723"/>
    </source>
</evidence>
<comment type="caution">
    <text evidence="11">The sequence shown here is derived from an EMBL/GenBank/DDBJ whole genome shotgun (WGS) entry which is preliminary data.</text>
</comment>
<name>A0A135I5G3_9GAMM</name>
<feature type="binding site" description="covalent" evidence="8">
    <location>
        <position position="91"/>
    </location>
    <ligand>
        <name>heme c</name>
        <dbReference type="ChEBI" id="CHEBI:61717"/>
        <label>1</label>
    </ligand>
</feature>
<comment type="cofactor">
    <cofactor evidence="8">
        <name>heme</name>
        <dbReference type="ChEBI" id="CHEBI:30413"/>
    </cofactor>
    <text evidence="8">Binds 2 heme groups.</text>
</comment>
<dbReference type="InterPro" id="IPR026259">
    <property type="entry name" value="MauG/Cytc_peroxidase"/>
</dbReference>
<protein>
    <submittedName>
        <fullName evidence="11">Cytochrome B6</fullName>
    </submittedName>
</protein>
<dbReference type="AlphaFoldDB" id="A0A135I5G3"/>
<evidence type="ECO:0000256" key="8">
    <source>
        <dbReference type="PIRSR" id="PIRSR000294-1"/>
    </source>
</evidence>
<dbReference type="InterPro" id="IPR036909">
    <property type="entry name" value="Cyt_c-like_dom_sf"/>
</dbReference>
<feature type="binding site" description="axial binding residue" evidence="9">
    <location>
        <position position="236"/>
    </location>
    <ligand>
        <name>heme c</name>
        <dbReference type="ChEBI" id="CHEBI:61717"/>
        <label>2</label>
    </ligand>
    <ligandPart>
        <name>Fe</name>
        <dbReference type="ChEBI" id="CHEBI:18248"/>
    </ligandPart>
</feature>
<dbReference type="RefSeq" id="WP_067419280.1">
    <property type="nucleotide sequence ID" value="NZ_LNTY01000050.1"/>
</dbReference>
<keyword evidence="5" id="KW-0574">Periplasm</keyword>
<reference evidence="11 12" key="1">
    <citation type="submission" date="2015-11" db="EMBL/GenBank/DDBJ databases">
        <title>Genomic Taxonomy of the Vibrionaceae.</title>
        <authorList>
            <person name="Gomez-Gil B."/>
            <person name="Enciso-Ibarra J."/>
        </authorList>
    </citation>
    <scope>NUCLEOTIDE SEQUENCE [LARGE SCALE GENOMIC DNA]</scope>
    <source>
        <strain evidence="11 12">CAIM 912</strain>
    </source>
</reference>
<dbReference type="GO" id="GO:0009055">
    <property type="term" value="F:electron transfer activity"/>
    <property type="evidence" value="ECO:0007669"/>
    <property type="project" value="InterPro"/>
</dbReference>
<accession>A0A135I5G3</accession>
<evidence type="ECO:0000256" key="9">
    <source>
        <dbReference type="PIRSR" id="PIRSR000294-2"/>
    </source>
</evidence>
<feature type="binding site" description="axial binding residue" evidence="9">
    <location>
        <position position="312"/>
    </location>
    <ligand>
        <name>heme c</name>
        <dbReference type="ChEBI" id="CHEBI:61717"/>
        <label>2</label>
    </ligand>
    <ligandPart>
        <name>Fe</name>
        <dbReference type="ChEBI" id="CHEBI:18248"/>
    </ligandPart>
</feature>
<keyword evidence="6" id="KW-0560">Oxidoreductase</keyword>
<comment type="PTM">
    <text evidence="8">Binds 2 heme groups per subunit.</text>
</comment>
<dbReference type="PROSITE" id="PS51007">
    <property type="entry name" value="CYTC"/>
    <property type="match status" value="2"/>
</dbReference>
<keyword evidence="4" id="KW-0732">Signal</keyword>
<dbReference type="GO" id="GO:0046872">
    <property type="term" value="F:metal ion binding"/>
    <property type="evidence" value="ECO:0007669"/>
    <property type="project" value="UniProtKB-KW"/>
</dbReference>
<gene>
    <name evidence="11" type="ORF">ATN88_08660</name>
</gene>
<dbReference type="EMBL" id="LNTY01000050">
    <property type="protein sequence ID" value="KXF80695.1"/>
    <property type="molecule type" value="Genomic_DNA"/>
</dbReference>
<dbReference type="STRING" id="294935.ATN88_08660"/>
<feature type="domain" description="Cytochrome c" evidence="10">
    <location>
        <begin position="69"/>
        <end position="169"/>
    </location>
</feature>
<evidence type="ECO:0000259" key="10">
    <source>
        <dbReference type="PROSITE" id="PS51007"/>
    </source>
</evidence>
<keyword evidence="7 9" id="KW-0408">Iron</keyword>
<comment type="subcellular location">
    <subcellularLocation>
        <location evidence="1">Periplasm</location>
    </subcellularLocation>
</comment>
<feature type="binding site" description="covalent" evidence="8">
    <location>
        <position position="232"/>
    </location>
    <ligand>
        <name>heme c</name>
        <dbReference type="ChEBI" id="CHEBI:61717"/>
        <label>2</label>
    </ligand>
</feature>
<feature type="binding site" description="covalent" evidence="8">
    <location>
        <position position="94"/>
    </location>
    <ligand>
        <name>heme c</name>
        <dbReference type="ChEBI" id="CHEBI:61717"/>
        <label>1</label>
    </ligand>
</feature>
<keyword evidence="12" id="KW-1185">Reference proteome</keyword>
<dbReference type="GO" id="GO:0004130">
    <property type="term" value="F:cytochrome-c peroxidase activity"/>
    <property type="evidence" value="ECO:0007669"/>
    <property type="project" value="TreeGrafter"/>
</dbReference>
<feature type="binding site" description="axial binding residue" evidence="9">
    <location>
        <position position="95"/>
    </location>
    <ligand>
        <name>heme c</name>
        <dbReference type="ChEBI" id="CHEBI:61717"/>
        <label>1</label>
    </ligand>
    <ligandPart>
        <name>Fe</name>
        <dbReference type="ChEBI" id="CHEBI:18248"/>
    </ligandPart>
</feature>
<dbReference type="InterPro" id="IPR009056">
    <property type="entry name" value="Cyt_c-like_dom"/>
</dbReference>
<dbReference type="Gene3D" id="1.10.760.10">
    <property type="entry name" value="Cytochrome c-like domain"/>
    <property type="match status" value="2"/>
</dbReference>
<dbReference type="PIRSF" id="PIRSF000294">
    <property type="entry name" value="Cytochrome-c_peroxidase"/>
    <property type="match status" value="1"/>
</dbReference>
<evidence type="ECO:0000256" key="5">
    <source>
        <dbReference type="ARBA" id="ARBA00022764"/>
    </source>
</evidence>
<evidence type="ECO:0000256" key="6">
    <source>
        <dbReference type="ARBA" id="ARBA00023002"/>
    </source>
</evidence>
<dbReference type="InterPro" id="IPR051395">
    <property type="entry name" value="Cytochrome_c_Peroxidase/MauG"/>
</dbReference>
<evidence type="ECO:0000256" key="1">
    <source>
        <dbReference type="ARBA" id="ARBA00004418"/>
    </source>
</evidence>
<keyword evidence="3 9" id="KW-0479">Metal-binding</keyword>
<sequence length="350" mass="38566">MIDTRVATTVAVASLLGLGVIALTTTDMLSHDAHHDHEHGHGDTHASAEQLDNQALVVPVPVPEQAEMALIKVGWELFNDPNLSSNNAVSCASCHNLSTNGAEITPVSHGVGGAGDRNSLTVFNASLNYRFFWDGRSNTLTKQLDGPIHAPAEMDSSWEDIHRYVEASTRYQGLFNAAGLEISDFNIKHALVTFQEQLLTPNSPFDRYLKGEMNAMNDKAKAGWEDFQSLGCVNCHQGENIGGSIMQRFGYYQATDKPLSEIRDHDTGRHKFTNKEVDKYIFRVASLRNVADTAPYFHDGQTQTLEEAINIMANIQLGRELEPQTVDNLVAFLHALSAPRPAILEVLENE</sequence>
<evidence type="ECO:0000256" key="2">
    <source>
        <dbReference type="ARBA" id="ARBA00022617"/>
    </source>
</evidence>
<feature type="binding site" description="covalent" evidence="8">
    <location>
        <position position="235"/>
    </location>
    <ligand>
        <name>heme c</name>
        <dbReference type="ChEBI" id="CHEBI:61717"/>
        <label>2</label>
    </ligand>
</feature>
<dbReference type="GO" id="GO:0020037">
    <property type="term" value="F:heme binding"/>
    <property type="evidence" value="ECO:0007669"/>
    <property type="project" value="InterPro"/>
</dbReference>
<dbReference type="InterPro" id="IPR004852">
    <property type="entry name" value="Di-haem_cyt_c_peroxidsae"/>
</dbReference>
<dbReference type="PANTHER" id="PTHR30600">
    <property type="entry name" value="CYTOCHROME C PEROXIDASE-RELATED"/>
    <property type="match status" value="1"/>
</dbReference>
<organism evidence="11 12">
    <name type="scientific">Enterovibrio coralii</name>
    <dbReference type="NCBI Taxonomy" id="294935"/>
    <lineage>
        <taxon>Bacteria</taxon>
        <taxon>Pseudomonadati</taxon>
        <taxon>Pseudomonadota</taxon>
        <taxon>Gammaproteobacteria</taxon>
        <taxon>Vibrionales</taxon>
        <taxon>Vibrionaceae</taxon>
        <taxon>Enterovibrio</taxon>
    </lineage>
</organism>
<dbReference type="Proteomes" id="UP000070529">
    <property type="component" value="Unassembled WGS sequence"/>
</dbReference>
<evidence type="ECO:0000313" key="12">
    <source>
        <dbReference type="Proteomes" id="UP000070529"/>
    </source>
</evidence>
<feature type="domain" description="Cytochrome c" evidence="10">
    <location>
        <begin position="218"/>
        <end position="337"/>
    </location>
</feature>